<dbReference type="SUPFAM" id="SSF52799">
    <property type="entry name" value="(Phosphotyrosine protein) phosphatases II"/>
    <property type="match status" value="1"/>
</dbReference>
<dbReference type="InterPro" id="IPR026893">
    <property type="entry name" value="Tyr/Ser_Pase_IphP-type"/>
</dbReference>
<dbReference type="InterPro" id="IPR016130">
    <property type="entry name" value="Tyr_Pase_AS"/>
</dbReference>
<name>A0A0C5WE76_9GAMM</name>
<dbReference type="Gene3D" id="3.90.190.10">
    <property type="entry name" value="Protein tyrosine phosphatase superfamily"/>
    <property type="match status" value="1"/>
</dbReference>
<proteinExistence type="predicted"/>
<reference evidence="1 2" key="1">
    <citation type="submission" date="2013-05" db="EMBL/GenBank/DDBJ databases">
        <title>Complete genome sequence of the lipase-producing bacterium Photobacterium gaetbulicola Gung47.</title>
        <authorList>
            <person name="Kim Y.-O."/>
        </authorList>
    </citation>
    <scope>NUCLEOTIDE SEQUENCE [LARGE SCALE GENOMIC DNA]</scope>
    <source>
        <strain evidence="1 2">Gung47</strain>
    </source>
</reference>
<dbReference type="STRING" id="658445.H744_1c0358"/>
<protein>
    <recommendedName>
        <fullName evidence="3">Tyrosine specific protein phosphatases domain-containing protein</fullName>
    </recommendedName>
</protein>
<dbReference type="PATRIC" id="fig|658445.3.peg.390"/>
<dbReference type="AlphaFoldDB" id="A0A0C5WE76"/>
<accession>A0A0C5WE76</accession>
<organism evidence="1 2">
    <name type="scientific">Photobacterium gaetbulicola Gung47</name>
    <dbReference type="NCBI Taxonomy" id="658445"/>
    <lineage>
        <taxon>Bacteria</taxon>
        <taxon>Pseudomonadati</taxon>
        <taxon>Pseudomonadota</taxon>
        <taxon>Gammaproteobacteria</taxon>
        <taxon>Vibrionales</taxon>
        <taxon>Vibrionaceae</taxon>
        <taxon>Photobacterium</taxon>
    </lineage>
</organism>
<dbReference type="EMBL" id="CP005973">
    <property type="protein sequence ID" value="AJR05383.1"/>
    <property type="molecule type" value="Genomic_DNA"/>
</dbReference>
<sequence length="368" mass="42100">MYLCGCKFMHYKIKDNQVEFVFPIKRESLYLKGTFTNWQVDEAFRFENRKNGCRLIKNLDEVNKIGNSGFIEYVIWDDEIQSPIEIAPLQAGHYFNNQCNGGVNQLLFLDTPSQRQLQEISEASEQSFLIKNQIEHFTSISQLANFRAVTGGQLKPGWLYRSYHPVMPSRSNHTELKVIEPLRQAAAMSLIEERRIESVVNLSDSEQALAHFMPSARDSYYKRCWLQGHVHSVPVAYETVYFMSDRNEALNDDELGFEDGIRCLIETLARSQGPYLIHCRLGSDRTGVMCAFLQLMAGASKKEIADNYLMTNQLGIGEYRSFRLLERALTAALGEACFFDGGGVTTMYMKRLKISDRCIEQARANLLC</sequence>
<evidence type="ECO:0000313" key="1">
    <source>
        <dbReference type="EMBL" id="AJR05383.1"/>
    </source>
</evidence>
<dbReference type="KEGG" id="pgb:H744_1c0358"/>
<dbReference type="HOGENOM" id="CLU_064074_0_0_6"/>
<dbReference type="PROSITE" id="PS00383">
    <property type="entry name" value="TYR_PHOSPHATASE_1"/>
    <property type="match status" value="1"/>
</dbReference>
<evidence type="ECO:0008006" key="3">
    <source>
        <dbReference type="Google" id="ProtNLM"/>
    </source>
</evidence>
<dbReference type="InterPro" id="IPR029021">
    <property type="entry name" value="Prot-tyrosine_phosphatase-like"/>
</dbReference>
<dbReference type="GO" id="GO:0004721">
    <property type="term" value="F:phosphoprotein phosphatase activity"/>
    <property type="evidence" value="ECO:0007669"/>
    <property type="project" value="InterPro"/>
</dbReference>
<dbReference type="Pfam" id="PF13350">
    <property type="entry name" value="Y_phosphatase3"/>
    <property type="match status" value="1"/>
</dbReference>
<dbReference type="Proteomes" id="UP000032303">
    <property type="component" value="Chromosome 1"/>
</dbReference>
<evidence type="ECO:0000313" key="2">
    <source>
        <dbReference type="Proteomes" id="UP000032303"/>
    </source>
</evidence>
<gene>
    <name evidence="1" type="ORF">H744_1c0358</name>
</gene>
<keyword evidence="2" id="KW-1185">Reference proteome</keyword>